<dbReference type="Gene3D" id="3.10.620.30">
    <property type="match status" value="1"/>
</dbReference>
<accession>A0ABT7BXU5</accession>
<evidence type="ECO:0000313" key="2">
    <source>
        <dbReference type="EMBL" id="MDJ1183349.1"/>
    </source>
</evidence>
<feature type="domain" description="Transglutaminase-like" evidence="1">
    <location>
        <begin position="176"/>
        <end position="241"/>
    </location>
</feature>
<dbReference type="SUPFAM" id="SSF54001">
    <property type="entry name" value="Cysteine proteinases"/>
    <property type="match status" value="1"/>
</dbReference>
<dbReference type="InterPro" id="IPR038765">
    <property type="entry name" value="Papain-like_cys_pep_sf"/>
</dbReference>
<protein>
    <submittedName>
        <fullName evidence="2">Transglutaminase family protein</fullName>
    </submittedName>
</protein>
<reference evidence="2 3" key="1">
    <citation type="submission" date="2023-01" db="EMBL/GenBank/DDBJ databases">
        <title>Novel diversity within Roseofilum (Cyanobacteria; Desertifilaceae) from marine benthic mats with descriptions of four novel species.</title>
        <authorList>
            <person name="Wang Y."/>
            <person name="Berthold D.E."/>
            <person name="Hu J."/>
            <person name="Lefler F.W."/>
            <person name="Laughinghouse H.D. IV."/>
        </authorList>
    </citation>
    <scope>NUCLEOTIDE SEQUENCE [LARGE SCALE GENOMIC DNA]</scope>
    <source>
        <strain evidence="2 3">BLCC-M143</strain>
    </source>
</reference>
<dbReference type="RefSeq" id="WP_283758004.1">
    <property type="nucleotide sequence ID" value="NZ_JAQOSQ010000007.1"/>
</dbReference>
<dbReference type="SMART" id="SM00460">
    <property type="entry name" value="TGc"/>
    <property type="match status" value="1"/>
</dbReference>
<dbReference type="PANTHER" id="PTHR33490">
    <property type="entry name" value="BLR5614 PROTEIN-RELATED"/>
    <property type="match status" value="1"/>
</dbReference>
<dbReference type="PANTHER" id="PTHR33490:SF1">
    <property type="entry name" value="SLL1233 PROTEIN"/>
    <property type="match status" value="1"/>
</dbReference>
<keyword evidence="3" id="KW-1185">Reference proteome</keyword>
<evidence type="ECO:0000313" key="3">
    <source>
        <dbReference type="Proteomes" id="UP001232992"/>
    </source>
</evidence>
<dbReference type="InterPro" id="IPR013589">
    <property type="entry name" value="Bac_transglu_N"/>
</dbReference>
<evidence type="ECO:0000259" key="1">
    <source>
        <dbReference type="SMART" id="SM00460"/>
    </source>
</evidence>
<dbReference type="InterPro" id="IPR002931">
    <property type="entry name" value="Transglutaminase-like"/>
</dbReference>
<dbReference type="Pfam" id="PF01841">
    <property type="entry name" value="Transglut_core"/>
    <property type="match status" value="1"/>
</dbReference>
<sequence>MYYKIVHTTAYTYSEPVRLSPHILKLRSRSNADQTLHRFQLAINPTPLGRSSLLDLDGNSLEKIWFGDRQLNRLEIIATSEVETHCVNPFNYILEPWAVSFPIDYPSRLLAQLYPYLNPRYFSNQIDPRVHQLALDIAAANQQQIAPFLNKLNQQIYQNCQYQIRETGDPLPPGITWQHKQGTCRDFALLFMEACRSLGLAARFVSGYQEGDRDSEETRYLHAWAEVYLPGAGWRGYDPTHGLATSNGHIPIAASALPEQTTPISGHLRNSRVQSEMTFDLAIEVIDAE</sequence>
<comment type="caution">
    <text evidence="2">The sequence shown here is derived from an EMBL/GenBank/DDBJ whole genome shotgun (WGS) entry which is preliminary data.</text>
</comment>
<proteinExistence type="predicted"/>
<organism evidence="2 3">
    <name type="scientific">Roseofilum casamattae BLCC-M143</name>
    <dbReference type="NCBI Taxonomy" id="3022442"/>
    <lineage>
        <taxon>Bacteria</taxon>
        <taxon>Bacillati</taxon>
        <taxon>Cyanobacteriota</taxon>
        <taxon>Cyanophyceae</taxon>
        <taxon>Desertifilales</taxon>
        <taxon>Desertifilaceae</taxon>
        <taxon>Roseofilum</taxon>
        <taxon>Roseofilum casamattae</taxon>
    </lineage>
</organism>
<dbReference type="Pfam" id="PF08379">
    <property type="entry name" value="Bact_transglu_N"/>
    <property type="match status" value="1"/>
</dbReference>
<dbReference type="EMBL" id="JAQOSQ010000007">
    <property type="protein sequence ID" value="MDJ1183349.1"/>
    <property type="molecule type" value="Genomic_DNA"/>
</dbReference>
<gene>
    <name evidence="2" type="ORF">PMH09_09070</name>
</gene>
<name>A0ABT7BXU5_9CYAN</name>
<dbReference type="Proteomes" id="UP001232992">
    <property type="component" value="Unassembled WGS sequence"/>
</dbReference>